<comment type="caution">
    <text evidence="1">The sequence shown here is derived from an EMBL/GenBank/DDBJ whole genome shotgun (WGS) entry which is preliminary data.</text>
</comment>
<keyword evidence="2" id="KW-1185">Reference proteome</keyword>
<gene>
    <name evidence="1" type="ORF">B4102_3261</name>
</gene>
<dbReference type="EMBL" id="LQYN01000056">
    <property type="protein sequence ID" value="KYD05537.1"/>
    <property type="molecule type" value="Genomic_DNA"/>
</dbReference>
<sequence length="108" mass="12546">MELNPAKMELIYGFFETYLQLNEEEENQMQEKITKLPEEAKLKLKLPNSYYEKGIERGFEKGIKKGIARGIEKIVTEMLKNGLSAKYISELTNISEEKVKEIQSKNEV</sequence>
<name>A0A150KZL5_9BACI</name>
<evidence type="ECO:0000313" key="1">
    <source>
        <dbReference type="EMBL" id="KYD05537.1"/>
    </source>
</evidence>
<dbReference type="Proteomes" id="UP000075666">
    <property type="component" value="Unassembled WGS sequence"/>
</dbReference>
<dbReference type="STRING" id="46224.B4102_3261"/>
<evidence type="ECO:0008006" key="3">
    <source>
        <dbReference type="Google" id="ProtNLM"/>
    </source>
</evidence>
<organism evidence="1 2">
    <name type="scientific">Heyndrickxia sporothermodurans</name>
    <dbReference type="NCBI Taxonomy" id="46224"/>
    <lineage>
        <taxon>Bacteria</taxon>
        <taxon>Bacillati</taxon>
        <taxon>Bacillota</taxon>
        <taxon>Bacilli</taxon>
        <taxon>Bacillales</taxon>
        <taxon>Bacillaceae</taxon>
        <taxon>Heyndrickxia</taxon>
    </lineage>
</organism>
<reference evidence="1 2" key="1">
    <citation type="submission" date="2016-01" db="EMBL/GenBank/DDBJ databases">
        <title>Genome Sequences of Twelve Sporeforming Bacillus Species Isolated from Foods.</title>
        <authorList>
            <person name="Berendsen E.M."/>
            <person name="Wells-Bennik M.H."/>
            <person name="Krawcyk A.O."/>
            <person name="De Jong A."/>
            <person name="Holsappel S."/>
            <person name="Eijlander R.T."/>
            <person name="Kuipers O.P."/>
        </authorList>
    </citation>
    <scope>NUCLEOTIDE SEQUENCE [LARGE SCALE GENOMIC DNA]</scope>
    <source>
        <strain evidence="1 2">B4102</strain>
    </source>
</reference>
<dbReference type="PATRIC" id="fig|46224.3.peg.3240"/>
<proteinExistence type="predicted"/>
<protein>
    <recommendedName>
        <fullName evidence="3">Transposase</fullName>
    </recommendedName>
</protein>
<dbReference type="AlphaFoldDB" id="A0A150KZL5"/>
<evidence type="ECO:0000313" key="2">
    <source>
        <dbReference type="Proteomes" id="UP000075666"/>
    </source>
</evidence>
<accession>A0A150KZL5</accession>